<dbReference type="Gene3D" id="1.10.357.10">
    <property type="entry name" value="Tetracycline Repressor, domain 2"/>
    <property type="match status" value="1"/>
</dbReference>
<dbReference type="EMBL" id="JBHSQW010000012">
    <property type="protein sequence ID" value="MFC5993806.1"/>
    <property type="molecule type" value="Genomic_DNA"/>
</dbReference>
<keyword evidence="5" id="KW-1185">Reference proteome</keyword>
<dbReference type="InterPro" id="IPR001647">
    <property type="entry name" value="HTH_TetR"/>
</dbReference>
<dbReference type="PANTHER" id="PTHR30055">
    <property type="entry name" value="HTH-TYPE TRANSCRIPTIONAL REGULATOR RUTR"/>
    <property type="match status" value="1"/>
</dbReference>
<dbReference type="PRINTS" id="PR00455">
    <property type="entry name" value="HTHTETR"/>
</dbReference>
<protein>
    <submittedName>
        <fullName evidence="4">TetR/AcrR family transcriptional regulator</fullName>
    </submittedName>
</protein>
<dbReference type="PANTHER" id="PTHR30055:SF209">
    <property type="entry name" value="POSSIBLE TRANSCRIPTIONAL REGULATORY PROTEIN (PROBABLY TETR-FAMILY)"/>
    <property type="match status" value="1"/>
</dbReference>
<dbReference type="PROSITE" id="PS50977">
    <property type="entry name" value="HTH_TETR_2"/>
    <property type="match status" value="1"/>
</dbReference>
<gene>
    <name evidence="4" type="ORF">ACFQE5_06215</name>
</gene>
<feature type="domain" description="HTH tetR-type" evidence="3">
    <location>
        <begin position="29"/>
        <end position="89"/>
    </location>
</feature>
<dbReference type="PROSITE" id="PS01081">
    <property type="entry name" value="HTH_TETR_1"/>
    <property type="match status" value="1"/>
</dbReference>
<name>A0ABW1IZ65_9PSEU</name>
<reference evidence="5" key="1">
    <citation type="journal article" date="2019" name="Int. J. Syst. Evol. Microbiol.">
        <title>The Global Catalogue of Microorganisms (GCM) 10K type strain sequencing project: providing services to taxonomists for standard genome sequencing and annotation.</title>
        <authorList>
            <consortium name="The Broad Institute Genomics Platform"/>
            <consortium name="The Broad Institute Genome Sequencing Center for Infectious Disease"/>
            <person name="Wu L."/>
            <person name="Ma J."/>
        </authorList>
    </citation>
    <scope>NUCLEOTIDE SEQUENCE [LARGE SCALE GENOMIC DNA]</scope>
    <source>
        <strain evidence="5">CCM 8391</strain>
    </source>
</reference>
<comment type="caution">
    <text evidence="4">The sequence shown here is derived from an EMBL/GenBank/DDBJ whole genome shotgun (WGS) entry which is preliminary data.</text>
</comment>
<dbReference type="SUPFAM" id="SSF46689">
    <property type="entry name" value="Homeodomain-like"/>
    <property type="match status" value="1"/>
</dbReference>
<evidence type="ECO:0000256" key="1">
    <source>
        <dbReference type="ARBA" id="ARBA00023125"/>
    </source>
</evidence>
<sequence length="208" mass="22462">MPRAGERSGEPVEPPVIGRQAVRERADAVRNRARVLEAAERLFAERGVAAVSMDDVVAAAGVGKGTLYRRFGDKSGLAGALLDERERALRQRILNGPPPLGPGAPAHERLAAFTREYLDFVIAHLDLVAMSETASTGARLRSGAHRFWRQHAVDLLTAGDARDAAVRADVLLSALSAEQIGHWIREEHRAPDALRDALGALAVDLSMR</sequence>
<keyword evidence="1 2" id="KW-0238">DNA-binding</keyword>
<feature type="DNA-binding region" description="H-T-H motif" evidence="2">
    <location>
        <begin position="52"/>
        <end position="71"/>
    </location>
</feature>
<dbReference type="Proteomes" id="UP001596302">
    <property type="component" value="Unassembled WGS sequence"/>
</dbReference>
<dbReference type="InterPro" id="IPR009057">
    <property type="entry name" value="Homeodomain-like_sf"/>
</dbReference>
<dbReference type="InterPro" id="IPR050109">
    <property type="entry name" value="HTH-type_TetR-like_transc_reg"/>
</dbReference>
<organism evidence="4 5">
    <name type="scientific">Pseudonocardia hispaniensis</name>
    <dbReference type="NCBI Taxonomy" id="904933"/>
    <lineage>
        <taxon>Bacteria</taxon>
        <taxon>Bacillati</taxon>
        <taxon>Actinomycetota</taxon>
        <taxon>Actinomycetes</taxon>
        <taxon>Pseudonocardiales</taxon>
        <taxon>Pseudonocardiaceae</taxon>
        <taxon>Pseudonocardia</taxon>
    </lineage>
</organism>
<evidence type="ECO:0000256" key="2">
    <source>
        <dbReference type="PROSITE-ProRule" id="PRU00335"/>
    </source>
</evidence>
<dbReference type="InterPro" id="IPR023772">
    <property type="entry name" value="DNA-bd_HTH_TetR-type_CS"/>
</dbReference>
<evidence type="ECO:0000313" key="4">
    <source>
        <dbReference type="EMBL" id="MFC5993806.1"/>
    </source>
</evidence>
<dbReference type="RefSeq" id="WP_379583783.1">
    <property type="nucleotide sequence ID" value="NZ_JBHSQW010000012.1"/>
</dbReference>
<evidence type="ECO:0000259" key="3">
    <source>
        <dbReference type="PROSITE" id="PS50977"/>
    </source>
</evidence>
<proteinExistence type="predicted"/>
<dbReference type="Pfam" id="PF00440">
    <property type="entry name" value="TetR_N"/>
    <property type="match status" value="1"/>
</dbReference>
<evidence type="ECO:0000313" key="5">
    <source>
        <dbReference type="Proteomes" id="UP001596302"/>
    </source>
</evidence>
<accession>A0ABW1IZ65</accession>